<feature type="transmembrane region" description="Helical" evidence="8">
    <location>
        <begin position="132"/>
        <end position="156"/>
    </location>
</feature>
<feature type="transmembrane region" description="Helical" evidence="8">
    <location>
        <begin position="177"/>
        <end position="196"/>
    </location>
</feature>
<evidence type="ECO:0000256" key="8">
    <source>
        <dbReference type="SAM" id="Phobius"/>
    </source>
</evidence>
<dbReference type="PROSITE" id="PS50253">
    <property type="entry name" value="COX3"/>
    <property type="match status" value="1"/>
</dbReference>
<dbReference type="PANTHER" id="PTHR11403:SF2">
    <property type="entry name" value="CYTOCHROME BO(3) UBIQUINOL OXIDASE SUBUNIT 3"/>
    <property type="match status" value="1"/>
</dbReference>
<gene>
    <name evidence="10" type="ORF">BLX24_11865</name>
</gene>
<evidence type="ECO:0000313" key="11">
    <source>
        <dbReference type="Proteomes" id="UP000181790"/>
    </source>
</evidence>
<keyword evidence="3" id="KW-1003">Cell membrane</keyword>
<evidence type="ECO:0000256" key="7">
    <source>
        <dbReference type="RuleBase" id="RU003376"/>
    </source>
</evidence>
<dbReference type="Proteomes" id="UP000181790">
    <property type="component" value="Unassembled WGS sequence"/>
</dbReference>
<dbReference type="Pfam" id="PF00510">
    <property type="entry name" value="COX3"/>
    <property type="match status" value="1"/>
</dbReference>
<proteinExistence type="inferred from homology"/>
<dbReference type="OrthoDB" id="679789at2"/>
<dbReference type="InterPro" id="IPR035973">
    <property type="entry name" value="Cyt_c_oxidase_su3-like_sf"/>
</dbReference>
<evidence type="ECO:0000256" key="2">
    <source>
        <dbReference type="ARBA" id="ARBA00010581"/>
    </source>
</evidence>
<keyword evidence="5 8" id="KW-1133">Transmembrane helix</keyword>
<feature type="transmembrane region" description="Helical" evidence="8">
    <location>
        <begin position="95"/>
        <end position="112"/>
    </location>
</feature>
<comment type="similarity">
    <text evidence="2 7">Belongs to the cytochrome c oxidase subunit 3 family.</text>
</comment>
<dbReference type="GO" id="GO:0019646">
    <property type="term" value="P:aerobic electron transport chain"/>
    <property type="evidence" value="ECO:0007669"/>
    <property type="project" value="InterPro"/>
</dbReference>
<evidence type="ECO:0000256" key="5">
    <source>
        <dbReference type="ARBA" id="ARBA00022989"/>
    </source>
</evidence>
<dbReference type="EMBL" id="MORL01000005">
    <property type="protein sequence ID" value="OIN58914.1"/>
    <property type="molecule type" value="Genomic_DNA"/>
</dbReference>
<dbReference type="SUPFAM" id="SSF81452">
    <property type="entry name" value="Cytochrome c oxidase subunit III-like"/>
    <property type="match status" value="1"/>
</dbReference>
<feature type="domain" description="Heme-copper oxidase subunit III family profile" evidence="9">
    <location>
        <begin position="1"/>
        <end position="197"/>
    </location>
</feature>
<evidence type="ECO:0000256" key="6">
    <source>
        <dbReference type="ARBA" id="ARBA00023136"/>
    </source>
</evidence>
<dbReference type="PANTHER" id="PTHR11403">
    <property type="entry name" value="CYTOCHROME C OXIDASE SUBUNIT III"/>
    <property type="match status" value="1"/>
</dbReference>
<keyword evidence="11" id="KW-1185">Reference proteome</keyword>
<keyword evidence="6 8" id="KW-0472">Membrane</keyword>
<dbReference type="RefSeq" id="WP_071503365.1">
    <property type="nucleotide sequence ID" value="NZ_MORL01000005.1"/>
</dbReference>
<evidence type="ECO:0000256" key="1">
    <source>
        <dbReference type="ARBA" id="ARBA00004651"/>
    </source>
</evidence>
<evidence type="ECO:0000256" key="3">
    <source>
        <dbReference type="ARBA" id="ARBA00022475"/>
    </source>
</evidence>
<dbReference type="InterPro" id="IPR013833">
    <property type="entry name" value="Cyt_c_oxidase_su3_a-hlx"/>
</dbReference>
<accession>A0A1S2VJH9</accession>
<comment type="caution">
    <text evidence="10">The sequence shown here is derived from an EMBL/GenBank/DDBJ whole genome shotgun (WGS) entry which is preliminary data.</text>
</comment>
<keyword evidence="4 7" id="KW-0812">Transmembrane</keyword>
<dbReference type="GO" id="GO:0005886">
    <property type="term" value="C:plasma membrane"/>
    <property type="evidence" value="ECO:0007669"/>
    <property type="project" value="UniProtKB-SubCell"/>
</dbReference>
<name>A0A1S2VJH9_9BACT</name>
<evidence type="ECO:0000259" key="9">
    <source>
        <dbReference type="PROSITE" id="PS50253"/>
    </source>
</evidence>
<dbReference type="Gene3D" id="1.20.120.80">
    <property type="entry name" value="Cytochrome c oxidase, subunit III, four-helix bundle"/>
    <property type="match status" value="1"/>
</dbReference>
<feature type="transmembrane region" description="Helical" evidence="8">
    <location>
        <begin position="63"/>
        <end position="83"/>
    </location>
</feature>
<protein>
    <submittedName>
        <fullName evidence="10">Cytochrome oxidase subunit III</fullName>
    </submittedName>
</protein>
<reference evidence="10 11" key="1">
    <citation type="submission" date="2016-10" db="EMBL/GenBank/DDBJ databases">
        <title>Arsenicibacter rosenii gen. nov., sp. nov., an efficient arsenic-methylating bacterium isolated from an arsenic-contaminated paddy soil.</title>
        <authorList>
            <person name="Huang K."/>
        </authorList>
    </citation>
    <scope>NUCLEOTIDE SEQUENCE [LARGE SCALE GENOMIC DNA]</scope>
    <source>
        <strain evidence="10 11">SM-1</strain>
    </source>
</reference>
<evidence type="ECO:0000313" key="10">
    <source>
        <dbReference type="EMBL" id="OIN58914.1"/>
    </source>
</evidence>
<sequence length="197" mass="22946">MNEELESVNFIEQEPEETLSMNPRKFILWLFIVSIIMLFAAMTSAYLVRRAEGNWLEYDIPPIFGYSTAVLIVSSLTIHWAYWAAKKDRFNTLKTAITITFVAGMAFLYMQFQGWVQLVDQKVFFVGNPAGSFMYVFTGLHAFHLISGLIVLLFALKASFQLRVHAKSLDQIEIAATYWHFLDILWIYLFLFLIYFH</sequence>
<dbReference type="InterPro" id="IPR024791">
    <property type="entry name" value="Cyt_c/ubiquinol_Oxase_su3"/>
</dbReference>
<comment type="subcellular location">
    <subcellularLocation>
        <location evidence="1 7">Cell membrane</location>
        <topology evidence="1 7">Multi-pass membrane protein</topology>
    </subcellularLocation>
</comment>
<dbReference type="GO" id="GO:0004129">
    <property type="term" value="F:cytochrome-c oxidase activity"/>
    <property type="evidence" value="ECO:0007669"/>
    <property type="project" value="InterPro"/>
</dbReference>
<dbReference type="AlphaFoldDB" id="A0A1S2VJH9"/>
<dbReference type="InterPro" id="IPR000298">
    <property type="entry name" value="Cyt_c_oxidase-like_su3"/>
</dbReference>
<organism evidence="10 11">
    <name type="scientific">Arsenicibacter rosenii</name>
    <dbReference type="NCBI Taxonomy" id="1750698"/>
    <lineage>
        <taxon>Bacteria</taxon>
        <taxon>Pseudomonadati</taxon>
        <taxon>Bacteroidota</taxon>
        <taxon>Cytophagia</taxon>
        <taxon>Cytophagales</taxon>
        <taxon>Spirosomataceae</taxon>
        <taxon>Arsenicibacter</taxon>
    </lineage>
</organism>
<evidence type="ECO:0000256" key="4">
    <source>
        <dbReference type="ARBA" id="ARBA00022692"/>
    </source>
</evidence>
<feature type="transmembrane region" description="Helical" evidence="8">
    <location>
        <begin position="26"/>
        <end position="48"/>
    </location>
</feature>